<keyword evidence="1" id="KW-0732">Signal</keyword>
<name>A0A2I1DKN6_9PROT</name>
<dbReference type="Gene3D" id="1.10.287.470">
    <property type="entry name" value="Helix hairpin bin"/>
    <property type="match status" value="1"/>
</dbReference>
<dbReference type="Pfam" id="PF25954">
    <property type="entry name" value="Beta-barrel_RND_2"/>
    <property type="match status" value="1"/>
</dbReference>
<dbReference type="AlphaFoldDB" id="A0A2I1DKN6"/>
<feature type="signal peptide" evidence="1">
    <location>
        <begin position="1"/>
        <end position="36"/>
    </location>
</feature>
<gene>
    <name evidence="3" type="ORF">B1757_09970</name>
</gene>
<dbReference type="GO" id="GO:1990281">
    <property type="term" value="C:efflux pump complex"/>
    <property type="evidence" value="ECO:0007669"/>
    <property type="project" value="TreeGrafter"/>
</dbReference>
<dbReference type="Gene3D" id="2.40.30.170">
    <property type="match status" value="1"/>
</dbReference>
<dbReference type="SUPFAM" id="SSF111369">
    <property type="entry name" value="HlyD-like secretion proteins"/>
    <property type="match status" value="1"/>
</dbReference>
<evidence type="ECO:0000313" key="3">
    <source>
        <dbReference type="EMBL" id="PKY10416.1"/>
    </source>
</evidence>
<feature type="domain" description="CusB-like beta-barrel" evidence="2">
    <location>
        <begin position="236"/>
        <end position="303"/>
    </location>
</feature>
<dbReference type="Proteomes" id="UP000234329">
    <property type="component" value="Unassembled WGS sequence"/>
</dbReference>
<dbReference type="Gene3D" id="2.40.50.100">
    <property type="match status" value="2"/>
</dbReference>
<dbReference type="GO" id="GO:0015562">
    <property type="term" value="F:efflux transmembrane transporter activity"/>
    <property type="evidence" value="ECO:0007669"/>
    <property type="project" value="TreeGrafter"/>
</dbReference>
<dbReference type="PANTHER" id="PTHR30469">
    <property type="entry name" value="MULTIDRUG RESISTANCE PROTEIN MDTA"/>
    <property type="match status" value="1"/>
</dbReference>
<reference evidence="3 4" key="1">
    <citation type="submission" date="2017-03" db="EMBL/GenBank/DDBJ databases">
        <title>Draft genime sequence of the acidophilic sulfur-oxidizing bacterium Acidithiobacillus sp. SH, isolated from seawater.</title>
        <authorList>
            <person name="Sharmin S."/>
            <person name="Tokuhisa M."/>
            <person name="Kanao T."/>
            <person name="Kamimura K."/>
        </authorList>
    </citation>
    <scope>NUCLEOTIDE SEQUENCE [LARGE SCALE GENOMIC DNA]</scope>
    <source>
        <strain evidence="3 4">SH</strain>
    </source>
</reference>
<organism evidence="3 4">
    <name type="scientific">Acidithiobacillus marinus</name>
    <dbReference type="NCBI Taxonomy" id="187490"/>
    <lineage>
        <taxon>Bacteria</taxon>
        <taxon>Pseudomonadati</taxon>
        <taxon>Pseudomonadota</taxon>
        <taxon>Acidithiobacillia</taxon>
        <taxon>Acidithiobacillales</taxon>
        <taxon>Acidithiobacillaceae</taxon>
        <taxon>Acidithiobacillus</taxon>
    </lineage>
</organism>
<accession>A0A2I1DKN6</accession>
<proteinExistence type="predicted"/>
<protein>
    <submittedName>
        <fullName evidence="3">Efflux transporter periplasmic adaptor subunit</fullName>
    </submittedName>
</protein>
<dbReference type="InParanoid" id="A0A2I1DKN6"/>
<comment type="caution">
    <text evidence="3">The sequence shown here is derived from an EMBL/GenBank/DDBJ whole genome shotgun (WGS) entry which is preliminary data.</text>
</comment>
<sequence>MLIKLARKRSMKRNIWRCTMFCGSLLFAAAGGTALAATPSLVSVQAAPGIGPMLGGRIIPAFTVTLRAQLPGRVKFVAGEAGMPVMPGQPLVALDDDQLLAQKAQAIAAYQADEVALHNGYSQYGYQLYSYNPPSFMNPFTWMGEGFKAMMGNNQNPWATYQSNLENRAATAMKAQTQLEASVWKIRQIEAEMNNSVSIAPFQGVVLEKEVNPGDIVQPGQPLMVLGSGGPRQLLVKVPESLAGNLNPGESLQVHLGDNAGEVTGRVVQVAPQANPQTHTVAVKVRLPQNAAIGVGAYATISLPSYGSAAQDEPAIPRSALIPGASLPSVLVDQHGVTEMHVLRLGGPLADGQVQVLAGLRVGQIIVNDPPAGVGSGYQLQTSATSGE</sequence>
<dbReference type="InterPro" id="IPR058792">
    <property type="entry name" value="Beta-barrel_RND_2"/>
</dbReference>
<evidence type="ECO:0000313" key="4">
    <source>
        <dbReference type="Proteomes" id="UP000234329"/>
    </source>
</evidence>
<dbReference type="OrthoDB" id="9806939at2"/>
<feature type="chain" id="PRO_5014185015" evidence="1">
    <location>
        <begin position="37"/>
        <end position="388"/>
    </location>
</feature>
<evidence type="ECO:0000256" key="1">
    <source>
        <dbReference type="SAM" id="SignalP"/>
    </source>
</evidence>
<evidence type="ECO:0000259" key="2">
    <source>
        <dbReference type="Pfam" id="PF25954"/>
    </source>
</evidence>
<keyword evidence="4" id="KW-1185">Reference proteome</keyword>
<dbReference type="EMBL" id="MXAV01000036">
    <property type="protein sequence ID" value="PKY10416.1"/>
    <property type="molecule type" value="Genomic_DNA"/>
</dbReference>
<dbReference type="PANTHER" id="PTHR30469:SF15">
    <property type="entry name" value="HLYD FAMILY OF SECRETION PROTEINS"/>
    <property type="match status" value="1"/>
</dbReference>